<evidence type="ECO:0000256" key="4">
    <source>
        <dbReference type="ARBA" id="ARBA00022741"/>
    </source>
</evidence>
<dbReference type="InterPro" id="IPR045270">
    <property type="entry name" value="STKc_AGC"/>
</dbReference>
<dbReference type="Pfam" id="PF12796">
    <property type="entry name" value="Ank_2"/>
    <property type="match status" value="1"/>
</dbReference>
<keyword evidence="1" id="KW-0723">Serine/threonine-protein kinase</keyword>
<dbReference type="OrthoDB" id="430364at2759"/>
<dbReference type="InterPro" id="IPR036770">
    <property type="entry name" value="Ankyrin_rpt-contain_sf"/>
</dbReference>
<dbReference type="Proteomes" id="UP000187209">
    <property type="component" value="Unassembled WGS sequence"/>
</dbReference>
<keyword evidence="6 8" id="KW-0067">ATP-binding</keyword>
<keyword evidence="3" id="KW-0808">Transferase</keyword>
<evidence type="ECO:0000256" key="7">
    <source>
        <dbReference type="PROSITE-ProRule" id="PRU00023"/>
    </source>
</evidence>
<dbReference type="InterPro" id="IPR011009">
    <property type="entry name" value="Kinase-like_dom_sf"/>
</dbReference>
<feature type="repeat" description="ANK" evidence="7">
    <location>
        <begin position="197"/>
        <end position="229"/>
    </location>
</feature>
<keyword evidence="7" id="KW-0040">ANK repeat</keyword>
<reference evidence="10 11" key="1">
    <citation type="submission" date="2016-11" db="EMBL/GenBank/DDBJ databases">
        <title>The macronuclear genome of Stentor coeruleus: a giant cell with tiny introns.</title>
        <authorList>
            <person name="Slabodnick M."/>
            <person name="Ruby J.G."/>
            <person name="Reiff S.B."/>
            <person name="Swart E.C."/>
            <person name="Gosai S."/>
            <person name="Prabakaran S."/>
            <person name="Witkowska E."/>
            <person name="Larue G.E."/>
            <person name="Fisher S."/>
            <person name="Freeman R.M."/>
            <person name="Gunawardena J."/>
            <person name="Chu W."/>
            <person name="Stover N.A."/>
            <person name="Gregory B.D."/>
            <person name="Nowacki M."/>
            <person name="Derisi J."/>
            <person name="Roy S.W."/>
            <person name="Marshall W.F."/>
            <person name="Sood P."/>
        </authorList>
    </citation>
    <scope>NUCLEOTIDE SEQUENCE [LARGE SCALE GENOMIC DNA]</scope>
    <source>
        <strain evidence="10">WM001</strain>
    </source>
</reference>
<dbReference type="Gene3D" id="1.10.510.10">
    <property type="entry name" value="Transferase(Phosphotransferase) domain 1"/>
    <property type="match status" value="1"/>
</dbReference>
<dbReference type="Gene3D" id="1.25.40.20">
    <property type="entry name" value="Ankyrin repeat-containing domain"/>
    <property type="match status" value="1"/>
</dbReference>
<keyword evidence="2" id="KW-0597">Phosphoprotein</keyword>
<dbReference type="CDD" id="cd05123">
    <property type="entry name" value="STKc_AGC"/>
    <property type="match status" value="1"/>
</dbReference>
<dbReference type="PROSITE" id="PS00108">
    <property type="entry name" value="PROTEIN_KINASE_ST"/>
    <property type="match status" value="1"/>
</dbReference>
<dbReference type="GO" id="GO:0004674">
    <property type="term" value="F:protein serine/threonine kinase activity"/>
    <property type="evidence" value="ECO:0007669"/>
    <property type="project" value="UniProtKB-KW"/>
</dbReference>
<dbReference type="PROSITE" id="PS50088">
    <property type="entry name" value="ANK_REPEAT"/>
    <property type="match status" value="2"/>
</dbReference>
<dbReference type="SMART" id="SM00220">
    <property type="entry name" value="S_TKc"/>
    <property type="match status" value="1"/>
</dbReference>
<dbReference type="SMART" id="SM00248">
    <property type="entry name" value="ANK"/>
    <property type="match status" value="3"/>
</dbReference>
<feature type="repeat" description="ANK" evidence="7">
    <location>
        <begin position="131"/>
        <end position="163"/>
    </location>
</feature>
<name>A0A1R2B719_9CILI</name>
<dbReference type="GO" id="GO:0005524">
    <property type="term" value="F:ATP binding"/>
    <property type="evidence" value="ECO:0007669"/>
    <property type="project" value="UniProtKB-UniRule"/>
</dbReference>
<dbReference type="AlphaFoldDB" id="A0A1R2B719"/>
<dbReference type="SUPFAM" id="SSF48403">
    <property type="entry name" value="Ankyrin repeat"/>
    <property type="match status" value="1"/>
</dbReference>
<dbReference type="InterPro" id="IPR000719">
    <property type="entry name" value="Prot_kinase_dom"/>
</dbReference>
<feature type="binding site" evidence="8">
    <location>
        <position position="438"/>
    </location>
    <ligand>
        <name>ATP</name>
        <dbReference type="ChEBI" id="CHEBI:30616"/>
    </ligand>
</feature>
<dbReference type="FunFam" id="3.30.200.20:FF:000042">
    <property type="entry name" value="Aurora kinase A"/>
    <property type="match status" value="1"/>
</dbReference>
<dbReference type="EMBL" id="MPUH01000887">
    <property type="protein sequence ID" value="OMJ72604.1"/>
    <property type="molecule type" value="Genomic_DNA"/>
</dbReference>
<comment type="caution">
    <text evidence="10">The sequence shown here is derived from an EMBL/GenBank/DDBJ whole genome shotgun (WGS) entry which is preliminary data.</text>
</comment>
<accession>A0A1R2B719</accession>
<keyword evidence="4 8" id="KW-0547">Nucleotide-binding</keyword>
<gene>
    <name evidence="10" type="ORF">SteCoe_28902</name>
</gene>
<keyword evidence="5" id="KW-0418">Kinase</keyword>
<proteinExistence type="predicted"/>
<feature type="domain" description="Protein kinase" evidence="9">
    <location>
        <begin position="409"/>
        <end position="660"/>
    </location>
</feature>
<sequence length="686" mass="79166">MRIKVKIFDESINSYKTLNLYDLTPKTEVKELKNLISSYLNRPLSQIHLESNYLGLKILLTESFPLSFFFPDEDQVKIFIETYQKPSRSLLNTAFDEALLTIQKGDLNELKSILSTSTISLDELCKRRHTNGWSLLHLSAFYRKVEFIDFLADLGFDINEETYDAWTPLMLACTHEKTDCVKALLKLDSIEINKLTKRGSALHLVVALGYCKTVELLLLNGASAQLEDFNCKIPLELAQDTDIIELIPKFQGNKELSKFDIRSDLPQFAGCLNLYTSALAKDKSIFAFINLEKGTLDEYKNKSEFMKKNLPFYVTKLIDVEKCESISSFWSFSNIYYFEVVTKYNKRIYYSKYPELRDEWVCNILKSKIYCQVHRIGIETMNHLFTIIEKQPQIIENYNENEKLSLNDFERVSEIGSGSYGIVYKVIKNDTKAVYAMKCLSKFKLKKNHMLDYAISEIDIMKELSHPFILKLYNSFDNDASIYLISELCENGDLQSRLNKGKVPELEGKFYISEIVLGLEYLHSKDVIYRDLKPGNILVDFEGHIRLADFGLARLIDEKLDVISTIVGSPAYMSPEVITRERLSKAADLYSLGVVIHEILTGNIPFSEFDCVKLFAQIKESKFTIDNSLGKEARDLVKKLLNRKPILRPNIQDIKLHPFFKGIDWHLLYEKKYAPPNDGIYNQIID</sequence>
<dbReference type="InterPro" id="IPR002110">
    <property type="entry name" value="Ankyrin_rpt"/>
</dbReference>
<dbReference type="InterPro" id="IPR008271">
    <property type="entry name" value="Ser/Thr_kinase_AS"/>
</dbReference>
<keyword evidence="11" id="KW-1185">Reference proteome</keyword>
<dbReference type="PROSITE" id="PS00107">
    <property type="entry name" value="PROTEIN_KINASE_ATP"/>
    <property type="match status" value="1"/>
</dbReference>
<dbReference type="Pfam" id="PF00069">
    <property type="entry name" value="Pkinase"/>
    <property type="match status" value="1"/>
</dbReference>
<dbReference type="SUPFAM" id="SSF56112">
    <property type="entry name" value="Protein kinase-like (PK-like)"/>
    <property type="match status" value="1"/>
</dbReference>
<evidence type="ECO:0000256" key="5">
    <source>
        <dbReference type="ARBA" id="ARBA00022777"/>
    </source>
</evidence>
<organism evidence="10 11">
    <name type="scientific">Stentor coeruleus</name>
    <dbReference type="NCBI Taxonomy" id="5963"/>
    <lineage>
        <taxon>Eukaryota</taxon>
        <taxon>Sar</taxon>
        <taxon>Alveolata</taxon>
        <taxon>Ciliophora</taxon>
        <taxon>Postciliodesmatophora</taxon>
        <taxon>Heterotrichea</taxon>
        <taxon>Heterotrichida</taxon>
        <taxon>Stentoridae</taxon>
        <taxon>Stentor</taxon>
    </lineage>
</organism>
<evidence type="ECO:0000256" key="2">
    <source>
        <dbReference type="ARBA" id="ARBA00022553"/>
    </source>
</evidence>
<evidence type="ECO:0000313" key="11">
    <source>
        <dbReference type="Proteomes" id="UP000187209"/>
    </source>
</evidence>
<dbReference type="Gene3D" id="3.30.200.20">
    <property type="entry name" value="Phosphorylase Kinase, domain 1"/>
    <property type="match status" value="1"/>
</dbReference>
<dbReference type="InterPro" id="IPR017441">
    <property type="entry name" value="Protein_kinase_ATP_BS"/>
</dbReference>
<evidence type="ECO:0000259" key="9">
    <source>
        <dbReference type="PROSITE" id="PS50011"/>
    </source>
</evidence>
<evidence type="ECO:0000256" key="1">
    <source>
        <dbReference type="ARBA" id="ARBA00022527"/>
    </source>
</evidence>
<evidence type="ECO:0000256" key="6">
    <source>
        <dbReference type="ARBA" id="ARBA00022840"/>
    </source>
</evidence>
<dbReference type="PROSITE" id="PS50011">
    <property type="entry name" value="PROTEIN_KINASE_DOM"/>
    <property type="match status" value="1"/>
</dbReference>
<dbReference type="PANTHER" id="PTHR24351">
    <property type="entry name" value="RIBOSOMAL PROTEIN S6 KINASE"/>
    <property type="match status" value="1"/>
</dbReference>
<evidence type="ECO:0000256" key="8">
    <source>
        <dbReference type="PROSITE-ProRule" id="PRU10141"/>
    </source>
</evidence>
<protein>
    <recommendedName>
        <fullName evidence="9">Protein kinase domain-containing protein</fullName>
    </recommendedName>
</protein>
<evidence type="ECO:0000256" key="3">
    <source>
        <dbReference type="ARBA" id="ARBA00022679"/>
    </source>
</evidence>
<evidence type="ECO:0000313" key="10">
    <source>
        <dbReference type="EMBL" id="OMJ72604.1"/>
    </source>
</evidence>